<evidence type="ECO:0000259" key="2">
    <source>
        <dbReference type="Pfam" id="PF13358"/>
    </source>
</evidence>
<dbReference type="GO" id="GO:0003677">
    <property type="term" value="F:DNA binding"/>
    <property type="evidence" value="ECO:0007669"/>
    <property type="project" value="InterPro"/>
</dbReference>
<dbReference type="Pfam" id="PF01498">
    <property type="entry name" value="HTH_Tnp_Tc3_2"/>
    <property type="match status" value="1"/>
</dbReference>
<dbReference type="InterPro" id="IPR036397">
    <property type="entry name" value="RNaseH_sf"/>
</dbReference>
<comment type="caution">
    <text evidence="4">The sequence shown here is derived from an EMBL/GenBank/DDBJ whole genome shotgun (WGS) entry which is preliminary data.</text>
</comment>
<feature type="domain" description="Sleeping Beauty transposase HTH" evidence="3">
    <location>
        <begin position="1"/>
        <end position="52"/>
    </location>
</feature>
<dbReference type="InterPro" id="IPR038717">
    <property type="entry name" value="Tc1-like_DDE_dom"/>
</dbReference>
<dbReference type="EMBL" id="JAATIS010007298">
    <property type="protein sequence ID" value="KAG2458041.1"/>
    <property type="molecule type" value="Genomic_DNA"/>
</dbReference>
<dbReference type="InterPro" id="IPR036388">
    <property type="entry name" value="WH-like_DNA-bd_sf"/>
</dbReference>
<dbReference type="PANTHER" id="PTHR23022:SF135">
    <property type="entry name" value="SI:DKEY-77F5.3"/>
    <property type="match status" value="1"/>
</dbReference>
<dbReference type="Gene3D" id="3.30.420.10">
    <property type="entry name" value="Ribonuclease H-like superfamily/Ribonuclease H"/>
    <property type="match status" value="1"/>
</dbReference>
<evidence type="ECO:0000259" key="3">
    <source>
        <dbReference type="Pfam" id="PF25787"/>
    </source>
</evidence>
<sequence length="339" mass="38825">MKSKELFVDLQDRIVSWSKSGEGYRTISAPLKVPMSTVASIIRKWKKFETTRTLPRAGRPSKLSNRGRRALVREVTKNPMVTLSELQRSSVERGEPFRRTTISAAIHQSGLYGRVARRKPLLSKRHMAAQPEFAKRHLKDSWTMRDKNLWSDETKIELFSVTARHHVWRKPGTAHHQANTIPTVKHGGGSIMLWGCFSAAGTGRLVRIKRKMTAAMYRHILDENLLQSTLDLRLGRRFIFQQDNDPKHTAKISKDLLQDNSVNVLEWPSLSPDLNLIEHLWRDLKMAVHRCFPSNLMELERCCKEEWAKLAKDRCAKLVASNSKRLEAVIAAKGASTKY</sequence>
<dbReference type="PANTHER" id="PTHR23022">
    <property type="entry name" value="TRANSPOSABLE ELEMENT-RELATED"/>
    <property type="match status" value="1"/>
</dbReference>
<evidence type="ECO:0000313" key="4">
    <source>
        <dbReference type="EMBL" id="KAG2458041.1"/>
    </source>
</evidence>
<organism evidence="4 5">
    <name type="scientific">Polypterus senegalus</name>
    <name type="common">Senegal bichir</name>
    <dbReference type="NCBI Taxonomy" id="55291"/>
    <lineage>
        <taxon>Eukaryota</taxon>
        <taxon>Metazoa</taxon>
        <taxon>Chordata</taxon>
        <taxon>Craniata</taxon>
        <taxon>Vertebrata</taxon>
        <taxon>Euteleostomi</taxon>
        <taxon>Actinopterygii</taxon>
        <taxon>Polypteriformes</taxon>
        <taxon>Polypteridae</taxon>
        <taxon>Polypterus</taxon>
    </lineage>
</organism>
<name>A0A8X8BL08_POLSE</name>
<dbReference type="InterPro" id="IPR009057">
    <property type="entry name" value="Homeodomain-like_sf"/>
</dbReference>
<feature type="non-terminal residue" evidence="4">
    <location>
        <position position="1"/>
    </location>
</feature>
<keyword evidence="5" id="KW-1185">Reference proteome</keyword>
<feature type="domain" description="Transposase Tc1-like" evidence="1">
    <location>
        <begin position="68"/>
        <end position="139"/>
    </location>
</feature>
<feature type="domain" description="Tc1-like transposase DDE" evidence="2">
    <location>
        <begin position="149"/>
        <end position="290"/>
    </location>
</feature>
<dbReference type="InterPro" id="IPR002492">
    <property type="entry name" value="Transposase_Tc1-like"/>
</dbReference>
<protein>
    <submittedName>
        <fullName evidence="4">TCB1 transposase</fullName>
    </submittedName>
</protein>
<dbReference type="Gene3D" id="1.10.10.10">
    <property type="entry name" value="Winged helix-like DNA-binding domain superfamily/Winged helix DNA-binding domain"/>
    <property type="match status" value="1"/>
</dbReference>
<evidence type="ECO:0000313" key="5">
    <source>
        <dbReference type="Proteomes" id="UP000886611"/>
    </source>
</evidence>
<dbReference type="GO" id="GO:0006313">
    <property type="term" value="P:DNA transposition"/>
    <property type="evidence" value="ECO:0007669"/>
    <property type="project" value="InterPro"/>
</dbReference>
<accession>A0A8X8BL08</accession>
<evidence type="ECO:0000259" key="1">
    <source>
        <dbReference type="Pfam" id="PF01498"/>
    </source>
</evidence>
<dbReference type="Pfam" id="PF13358">
    <property type="entry name" value="DDE_3"/>
    <property type="match status" value="1"/>
</dbReference>
<dbReference type="Pfam" id="PF25787">
    <property type="entry name" value="HTH_SB"/>
    <property type="match status" value="1"/>
</dbReference>
<dbReference type="AlphaFoldDB" id="A0A8X8BL08"/>
<dbReference type="InterPro" id="IPR057667">
    <property type="entry name" value="HTH_SB"/>
</dbReference>
<dbReference type="InterPro" id="IPR052338">
    <property type="entry name" value="Transposase_5"/>
</dbReference>
<reference evidence="4 5" key="1">
    <citation type="journal article" date="2021" name="Cell">
        <title>Tracing the genetic footprints of vertebrate landing in non-teleost ray-finned fishes.</title>
        <authorList>
            <person name="Bi X."/>
            <person name="Wang K."/>
            <person name="Yang L."/>
            <person name="Pan H."/>
            <person name="Jiang H."/>
            <person name="Wei Q."/>
            <person name="Fang M."/>
            <person name="Yu H."/>
            <person name="Zhu C."/>
            <person name="Cai Y."/>
            <person name="He Y."/>
            <person name="Gan X."/>
            <person name="Zeng H."/>
            <person name="Yu D."/>
            <person name="Zhu Y."/>
            <person name="Jiang H."/>
            <person name="Qiu Q."/>
            <person name="Yang H."/>
            <person name="Zhang Y.E."/>
            <person name="Wang W."/>
            <person name="Zhu M."/>
            <person name="He S."/>
            <person name="Zhang G."/>
        </authorList>
    </citation>
    <scope>NUCLEOTIDE SEQUENCE [LARGE SCALE GENOMIC DNA]</scope>
    <source>
        <strain evidence="4">Bchr_013</strain>
    </source>
</reference>
<dbReference type="Proteomes" id="UP000886611">
    <property type="component" value="Unassembled WGS sequence"/>
</dbReference>
<proteinExistence type="predicted"/>
<dbReference type="SUPFAM" id="SSF46689">
    <property type="entry name" value="Homeodomain-like"/>
    <property type="match status" value="1"/>
</dbReference>
<dbReference type="GO" id="GO:0015074">
    <property type="term" value="P:DNA integration"/>
    <property type="evidence" value="ECO:0007669"/>
    <property type="project" value="InterPro"/>
</dbReference>
<gene>
    <name evidence="4" type="primary">Tcb1_130</name>
    <name evidence="4" type="ORF">GTO96_0018346</name>
</gene>
<feature type="non-terminal residue" evidence="4">
    <location>
        <position position="339"/>
    </location>
</feature>